<gene>
    <name evidence="3" type="ORF">FHS03_002616</name>
</gene>
<protein>
    <recommendedName>
        <fullName evidence="5">DUF2092 domain-containing protein</fullName>
    </recommendedName>
</protein>
<dbReference type="AlphaFoldDB" id="A0A7W5BAG8"/>
<proteinExistence type="predicted"/>
<accession>A0A7W5BAG8</accession>
<comment type="caution">
    <text evidence="3">The sequence shown here is derived from an EMBL/GenBank/DDBJ whole genome shotgun (WGS) entry which is preliminary data.</text>
</comment>
<evidence type="ECO:0008006" key="5">
    <source>
        <dbReference type="Google" id="ProtNLM"/>
    </source>
</evidence>
<organism evidence="3 4">
    <name type="scientific">Pseudoduganella violacea</name>
    <dbReference type="NCBI Taxonomy" id="1715466"/>
    <lineage>
        <taxon>Bacteria</taxon>
        <taxon>Pseudomonadati</taxon>
        <taxon>Pseudomonadota</taxon>
        <taxon>Betaproteobacteria</taxon>
        <taxon>Burkholderiales</taxon>
        <taxon>Oxalobacteraceae</taxon>
        <taxon>Telluria group</taxon>
        <taxon>Pseudoduganella</taxon>
    </lineage>
</organism>
<name>A0A7W5BAG8_9BURK</name>
<sequence length="263" mass="28469">MQGAFNCRTRLLPVAAASAALLLACAMPAQAADGLSDLKAALARLQGTAPLKAALETKTWRRIGEGKEVEESSGQASIGLEENGQGLQLIYGKDVLARMDSEQRAQVKNPNAKAPTLSVARELSPIELRTMTAAAANLARQLERVTYKSEKTAVYNGNQVRQLTFSVPLETLSDRDRKYIKDFDGTFDLWIAADGTPLASHTLVNGSGRAFVVVGFDFRQEEDAVYGVSGDRLLMLRRDSKRKQSGGGDKSDERVVKTLQPTA</sequence>
<feature type="signal peptide" evidence="2">
    <location>
        <begin position="1"/>
        <end position="31"/>
    </location>
</feature>
<feature type="region of interest" description="Disordered" evidence="1">
    <location>
        <begin position="239"/>
        <end position="263"/>
    </location>
</feature>
<evidence type="ECO:0000313" key="3">
    <source>
        <dbReference type="EMBL" id="MBB3119564.1"/>
    </source>
</evidence>
<dbReference type="RefSeq" id="WP_229426191.1">
    <property type="nucleotide sequence ID" value="NZ_JACHXD010000006.1"/>
</dbReference>
<evidence type="ECO:0000313" key="4">
    <source>
        <dbReference type="Proteomes" id="UP000541535"/>
    </source>
</evidence>
<keyword evidence="4" id="KW-1185">Reference proteome</keyword>
<keyword evidence="2" id="KW-0732">Signal</keyword>
<evidence type="ECO:0000256" key="2">
    <source>
        <dbReference type="SAM" id="SignalP"/>
    </source>
</evidence>
<reference evidence="3 4" key="1">
    <citation type="submission" date="2020-08" db="EMBL/GenBank/DDBJ databases">
        <title>Genomic Encyclopedia of Type Strains, Phase III (KMG-III): the genomes of soil and plant-associated and newly described type strains.</title>
        <authorList>
            <person name="Whitman W."/>
        </authorList>
    </citation>
    <scope>NUCLEOTIDE SEQUENCE [LARGE SCALE GENOMIC DNA]</scope>
    <source>
        <strain evidence="3 4">CECT 8897</strain>
    </source>
</reference>
<dbReference type="Proteomes" id="UP000541535">
    <property type="component" value="Unassembled WGS sequence"/>
</dbReference>
<feature type="chain" id="PRO_5031280537" description="DUF2092 domain-containing protein" evidence="2">
    <location>
        <begin position="32"/>
        <end position="263"/>
    </location>
</feature>
<evidence type="ECO:0000256" key="1">
    <source>
        <dbReference type="SAM" id="MobiDB-lite"/>
    </source>
</evidence>
<dbReference type="EMBL" id="JACHXD010000006">
    <property type="protein sequence ID" value="MBB3119564.1"/>
    <property type="molecule type" value="Genomic_DNA"/>
</dbReference>